<organism evidence="2 3">
    <name type="scientific">Streptomyces lanatus</name>
    <dbReference type="NCBI Taxonomy" id="66900"/>
    <lineage>
        <taxon>Bacteria</taxon>
        <taxon>Bacillati</taxon>
        <taxon>Actinomycetota</taxon>
        <taxon>Actinomycetes</taxon>
        <taxon>Kitasatosporales</taxon>
        <taxon>Streptomycetaceae</taxon>
        <taxon>Streptomyces</taxon>
    </lineage>
</organism>
<evidence type="ECO:0000256" key="1">
    <source>
        <dbReference type="SAM" id="Phobius"/>
    </source>
</evidence>
<feature type="transmembrane region" description="Helical" evidence="1">
    <location>
        <begin position="140"/>
        <end position="158"/>
    </location>
</feature>
<keyword evidence="1" id="KW-1133">Transmembrane helix</keyword>
<gene>
    <name evidence="2" type="ORF">ABT384_14270</name>
</gene>
<dbReference type="Proteomes" id="UP001486207">
    <property type="component" value="Unassembled WGS sequence"/>
</dbReference>
<dbReference type="EMBL" id="JBEPFB010000005">
    <property type="protein sequence ID" value="MER7373812.1"/>
    <property type="molecule type" value="Genomic_DNA"/>
</dbReference>
<feature type="transmembrane region" description="Helical" evidence="1">
    <location>
        <begin position="72"/>
        <end position="95"/>
    </location>
</feature>
<protein>
    <submittedName>
        <fullName evidence="2">Uncharacterized protein</fullName>
    </submittedName>
</protein>
<evidence type="ECO:0000313" key="3">
    <source>
        <dbReference type="Proteomes" id="UP001486207"/>
    </source>
</evidence>
<accession>A0ABV1XQD5</accession>
<reference evidence="2 3" key="1">
    <citation type="submission" date="2024-06" db="EMBL/GenBank/DDBJ databases">
        <title>The Natural Products Discovery Center: Release of the First 8490 Sequenced Strains for Exploring Actinobacteria Biosynthetic Diversity.</title>
        <authorList>
            <person name="Kalkreuter E."/>
            <person name="Kautsar S.A."/>
            <person name="Yang D."/>
            <person name="Bader C.D."/>
            <person name="Teijaro C.N."/>
            <person name="Fluegel L."/>
            <person name="Davis C.M."/>
            <person name="Simpson J.R."/>
            <person name="Lauterbach L."/>
            <person name="Steele A.D."/>
            <person name="Gui C."/>
            <person name="Meng S."/>
            <person name="Li G."/>
            <person name="Viehrig K."/>
            <person name="Ye F."/>
            <person name="Su P."/>
            <person name="Kiefer A.F."/>
            <person name="Nichols A."/>
            <person name="Cepeda A.J."/>
            <person name="Yan W."/>
            <person name="Fan B."/>
            <person name="Jiang Y."/>
            <person name="Adhikari A."/>
            <person name="Zheng C.-J."/>
            <person name="Schuster L."/>
            <person name="Cowan T.M."/>
            <person name="Smanski M.J."/>
            <person name="Chevrette M.G."/>
            <person name="De Carvalho L.P.S."/>
            <person name="Shen B."/>
        </authorList>
    </citation>
    <scope>NUCLEOTIDE SEQUENCE [LARGE SCALE GENOMIC DNA]</scope>
    <source>
        <strain evidence="2 3">NPDC000155</strain>
    </source>
</reference>
<evidence type="ECO:0000313" key="2">
    <source>
        <dbReference type="EMBL" id="MER7373812.1"/>
    </source>
</evidence>
<keyword evidence="1" id="KW-0812">Transmembrane</keyword>
<proteinExistence type="predicted"/>
<keyword evidence="3" id="KW-1185">Reference proteome</keyword>
<keyword evidence="1" id="KW-0472">Membrane</keyword>
<dbReference type="RefSeq" id="WP_190068182.1">
    <property type="nucleotide sequence ID" value="NZ_BNBM01000001.1"/>
</dbReference>
<feature type="transmembrane region" description="Helical" evidence="1">
    <location>
        <begin position="42"/>
        <end position="60"/>
    </location>
</feature>
<name>A0ABV1XQD5_9ACTN</name>
<comment type="caution">
    <text evidence="2">The sequence shown here is derived from an EMBL/GenBank/DDBJ whole genome shotgun (WGS) entry which is preliminary data.</text>
</comment>
<sequence length="219" mass="22755">MTGYRPRRPTSGPSAFDLAERDAFAALSAASLDTVRTNAETWRNGLSAFIALVTTGVVIKGRDTTSALPPEWRAVVTVLIGGGLLAAIIGLWQALAAQAGTRPRATTLSAVHSRYGSVAAYRVALAAVAGARVRRAAQQLVAVALALLLAGIVVTWWAPAEEPNEKPVYIKVSHTGGSACGTLNSADGGRIRLKSPGRHEPVVVPLTAVTNLKVVKSCG</sequence>